<dbReference type="PANTHER" id="PTHR33463:SF186">
    <property type="entry name" value="NB-ARC DOMAIN-CONTAINING PROTEIN"/>
    <property type="match status" value="1"/>
</dbReference>
<evidence type="ECO:0000259" key="9">
    <source>
        <dbReference type="Pfam" id="PF23598"/>
    </source>
</evidence>
<name>A0ABQ9L4R2_HEVBR</name>
<evidence type="ECO:0008006" key="12">
    <source>
        <dbReference type="Google" id="ProtNLM"/>
    </source>
</evidence>
<dbReference type="InterPro" id="IPR042197">
    <property type="entry name" value="Apaf_helical"/>
</dbReference>
<dbReference type="Pfam" id="PF23247">
    <property type="entry name" value="LRR_RPS2"/>
    <property type="match status" value="1"/>
</dbReference>
<organism evidence="10 11">
    <name type="scientific">Hevea brasiliensis</name>
    <name type="common">Para rubber tree</name>
    <name type="synonym">Siphonia brasiliensis</name>
    <dbReference type="NCBI Taxonomy" id="3981"/>
    <lineage>
        <taxon>Eukaryota</taxon>
        <taxon>Viridiplantae</taxon>
        <taxon>Streptophyta</taxon>
        <taxon>Embryophyta</taxon>
        <taxon>Tracheophyta</taxon>
        <taxon>Spermatophyta</taxon>
        <taxon>Magnoliopsida</taxon>
        <taxon>eudicotyledons</taxon>
        <taxon>Gunneridae</taxon>
        <taxon>Pentapetalae</taxon>
        <taxon>rosids</taxon>
        <taxon>fabids</taxon>
        <taxon>Malpighiales</taxon>
        <taxon>Euphorbiaceae</taxon>
        <taxon>Crotonoideae</taxon>
        <taxon>Micrandreae</taxon>
        <taxon>Hevea</taxon>
    </lineage>
</organism>
<dbReference type="InterPro" id="IPR050905">
    <property type="entry name" value="Plant_NBS-LRR"/>
</dbReference>
<dbReference type="Pfam" id="PF00931">
    <property type="entry name" value="NB-ARC"/>
    <property type="match status" value="1"/>
</dbReference>
<keyword evidence="5" id="KW-0067">ATP-binding</keyword>
<evidence type="ECO:0000256" key="6">
    <source>
        <dbReference type="SAM" id="Coils"/>
    </source>
</evidence>
<feature type="coiled-coil region" evidence="6">
    <location>
        <begin position="221"/>
        <end position="273"/>
    </location>
</feature>
<dbReference type="Gene3D" id="3.80.10.10">
    <property type="entry name" value="Ribonuclease Inhibitor"/>
    <property type="match status" value="2"/>
</dbReference>
<dbReference type="Gene3D" id="3.40.50.300">
    <property type="entry name" value="P-loop containing nucleotide triphosphate hydrolases"/>
    <property type="match status" value="1"/>
</dbReference>
<evidence type="ECO:0000259" key="8">
    <source>
        <dbReference type="Pfam" id="PF23247"/>
    </source>
</evidence>
<dbReference type="EMBL" id="JARPOI010000014">
    <property type="protein sequence ID" value="KAJ9159065.1"/>
    <property type="molecule type" value="Genomic_DNA"/>
</dbReference>
<feature type="domain" description="Disease resistance R13L4/SHOC-2-like LRR" evidence="9">
    <location>
        <begin position="589"/>
        <end position="734"/>
    </location>
</feature>
<protein>
    <recommendedName>
        <fullName evidence="12">NB-ARC domain-containing protein</fullName>
    </recommendedName>
</protein>
<evidence type="ECO:0000256" key="5">
    <source>
        <dbReference type="ARBA" id="ARBA00022840"/>
    </source>
</evidence>
<keyword evidence="4" id="KW-0611">Plant defense</keyword>
<reference evidence="10" key="1">
    <citation type="journal article" date="2023" name="Plant Biotechnol. J.">
        <title>Chromosome-level wild Hevea brasiliensis genome provides new tools for genomic-assisted breeding and valuable loci to elevate rubber yield.</title>
        <authorList>
            <person name="Cheng H."/>
            <person name="Song X."/>
            <person name="Hu Y."/>
            <person name="Wu T."/>
            <person name="Yang Q."/>
            <person name="An Z."/>
            <person name="Feng S."/>
            <person name="Deng Z."/>
            <person name="Wu W."/>
            <person name="Zeng X."/>
            <person name="Tu M."/>
            <person name="Wang X."/>
            <person name="Huang H."/>
        </authorList>
    </citation>
    <scope>NUCLEOTIDE SEQUENCE</scope>
    <source>
        <strain evidence="10">MT/VB/25A 57/8</strain>
    </source>
</reference>
<dbReference type="Proteomes" id="UP001174677">
    <property type="component" value="Chromosome 14"/>
</dbReference>
<keyword evidence="6" id="KW-0175">Coiled coil</keyword>
<feature type="domain" description="NB-ARC" evidence="7">
    <location>
        <begin position="267"/>
        <end position="368"/>
    </location>
</feature>
<keyword evidence="11" id="KW-1185">Reference proteome</keyword>
<dbReference type="InterPro" id="IPR055414">
    <property type="entry name" value="LRR_R13L4/SHOC2-like"/>
</dbReference>
<dbReference type="InterPro" id="IPR057135">
    <property type="entry name" value="At4g27190-like_LRR"/>
</dbReference>
<sequence length="968" mass="110524">MAPESTGALITNGALAVGIGGILLKFYDEVRSLYGPSLGVMNEFVKYTETNYRKMEGAAQILYGTRNDVLNKINKDKENEPTQQCQAWIDKVNQLEKAVKILESEYPTAEKKSFREGFEFSKVLEKMHDELQSCLDQGSKIQVLVERIPPIIRVPAPKIEDKSSLYTVFTKMTDYFEDENVERIGLWGTVGVGKTAIMKNLNNSEQANALDIVIFATLPDEMNQENSKDEMNKEKLNCENEELKLKALELEKEKLRELKLKALELAKEKLRQEIAGRLKLKIEGMTKSEINFRISEELKDKKYLFLLDDVWDILDLDDIGICSNKKDSKVILASRKQNICWGMDIDAIEELKPLPIKEAVALFKEKLGTKGKHLEFRGVAEPVVKQCSCLPLLIEKVAGFFKQKDSKNWRKLLEKFQTWDYYDVDGMVEVLNKFRFCFEELDREDKKLCFLYCALHTEGYEISTNHLVECCKAEKFILDVASGHLIVGDLIDASLLEKDEKKKCLKMNKVLRNMALKISSEWEDLKFLVKAGGLEELLSDKQWEEAKRISLMDNSHRLSSLPEKLNCINLSTLFLQRNLALTAIPDKFFESMQKLRVLDLHGTRVKKLPSPFCLEGLEVLYLSCCDQLLELPSEMILQNLEVLDIRGTGIYCLPIQIRQMKKLRCLRMSFSRYDVESGKEEEHQGVISNLSLLEELVIEVKAQNRWWNNVVKHITREVSRLTKLTSLSFCFHDVESFKSFVHNTELWQDPNFTFQFCVGQHDSTRCLKSANGENIDNAITISRLIVVSNDTLELIGHKGALSLSDFGIENINELKCCIIEGCNEILTVIDARGTMESVLTRLERIYISNVPMLESIWEGHIPDGSLAQLTVLCLSECSKLTKIFSPAMIKQLSKLQHLQIEDCPEIEQIIVESENNGSEPLELPSLTELVLRDLPKLTSIWKENPLSCPSLRATKIINCDKLKSVLIA</sequence>
<feature type="coiled-coil region" evidence="6">
    <location>
        <begin position="85"/>
        <end position="112"/>
    </location>
</feature>
<accession>A0ABQ9L4R2</accession>
<dbReference type="SUPFAM" id="SSF52058">
    <property type="entry name" value="L domain-like"/>
    <property type="match status" value="1"/>
</dbReference>
<dbReference type="Pfam" id="PF23598">
    <property type="entry name" value="LRR_14"/>
    <property type="match status" value="1"/>
</dbReference>
<proteinExistence type="inferred from homology"/>
<evidence type="ECO:0000256" key="3">
    <source>
        <dbReference type="ARBA" id="ARBA00022741"/>
    </source>
</evidence>
<dbReference type="Gene3D" id="1.10.8.430">
    <property type="entry name" value="Helical domain of apoptotic protease-activating factors"/>
    <property type="match status" value="1"/>
</dbReference>
<evidence type="ECO:0000259" key="7">
    <source>
        <dbReference type="Pfam" id="PF00931"/>
    </source>
</evidence>
<dbReference type="InterPro" id="IPR032675">
    <property type="entry name" value="LRR_dom_sf"/>
</dbReference>
<comment type="caution">
    <text evidence="10">The sequence shown here is derived from an EMBL/GenBank/DDBJ whole genome shotgun (WGS) entry which is preliminary data.</text>
</comment>
<dbReference type="SUPFAM" id="SSF52540">
    <property type="entry name" value="P-loop containing nucleoside triphosphate hydrolases"/>
    <property type="match status" value="1"/>
</dbReference>
<dbReference type="PRINTS" id="PR00364">
    <property type="entry name" value="DISEASERSIST"/>
</dbReference>
<evidence type="ECO:0000313" key="10">
    <source>
        <dbReference type="EMBL" id="KAJ9159065.1"/>
    </source>
</evidence>
<evidence type="ECO:0000256" key="4">
    <source>
        <dbReference type="ARBA" id="ARBA00022821"/>
    </source>
</evidence>
<feature type="domain" description="Disease resistance protein At4g27190-like leucine-rich repeats" evidence="8">
    <location>
        <begin position="843"/>
        <end position="966"/>
    </location>
</feature>
<evidence type="ECO:0000256" key="2">
    <source>
        <dbReference type="ARBA" id="ARBA00022737"/>
    </source>
</evidence>
<dbReference type="InterPro" id="IPR027417">
    <property type="entry name" value="P-loop_NTPase"/>
</dbReference>
<evidence type="ECO:0000256" key="1">
    <source>
        <dbReference type="ARBA" id="ARBA00008894"/>
    </source>
</evidence>
<gene>
    <name evidence="10" type="ORF">P3X46_024596</name>
</gene>
<keyword evidence="2" id="KW-0677">Repeat</keyword>
<dbReference type="PANTHER" id="PTHR33463">
    <property type="entry name" value="NB-ARC DOMAIN-CONTAINING PROTEIN-RELATED"/>
    <property type="match status" value="1"/>
</dbReference>
<evidence type="ECO:0000313" key="11">
    <source>
        <dbReference type="Proteomes" id="UP001174677"/>
    </source>
</evidence>
<dbReference type="InterPro" id="IPR002182">
    <property type="entry name" value="NB-ARC"/>
</dbReference>
<keyword evidence="3" id="KW-0547">Nucleotide-binding</keyword>
<comment type="similarity">
    <text evidence="1">Belongs to the disease resistance NB-LRR family.</text>
</comment>